<keyword evidence="2" id="KW-0472">Membrane</keyword>
<dbReference type="OrthoDB" id="6244905at2759"/>
<keyword evidence="2" id="KW-1133">Transmembrane helix</keyword>
<dbReference type="Pfam" id="PF13927">
    <property type="entry name" value="Ig_3"/>
    <property type="match status" value="1"/>
</dbReference>
<dbReference type="SMART" id="SM00409">
    <property type="entry name" value="IG"/>
    <property type="match status" value="2"/>
</dbReference>
<feature type="domain" description="Ig-like" evidence="4">
    <location>
        <begin position="134"/>
        <end position="241"/>
    </location>
</feature>
<dbReference type="InParanoid" id="D6X1P9"/>
<proteinExistence type="predicted"/>
<dbReference type="KEGG" id="tca:655623"/>
<dbReference type="SUPFAM" id="SSF48726">
    <property type="entry name" value="Immunoglobulin"/>
    <property type="match status" value="2"/>
</dbReference>
<keyword evidence="3" id="KW-0732">Signal</keyword>
<dbReference type="InterPro" id="IPR003598">
    <property type="entry name" value="Ig_sub2"/>
</dbReference>
<dbReference type="Proteomes" id="UP000007266">
    <property type="component" value="Linkage group 9"/>
</dbReference>
<dbReference type="EMBL" id="KQ971371">
    <property type="protein sequence ID" value="EFA10141.1"/>
    <property type="molecule type" value="Genomic_DNA"/>
</dbReference>
<keyword evidence="5" id="KW-0675">Receptor</keyword>
<reference evidence="5 6" key="2">
    <citation type="journal article" date="2010" name="Nucleic Acids Res.">
        <title>BeetleBase in 2010: revisions to provide comprehensive genomic information for Tribolium castaneum.</title>
        <authorList>
            <person name="Kim H.S."/>
            <person name="Murphy T."/>
            <person name="Xia J."/>
            <person name="Caragea D."/>
            <person name="Park Y."/>
            <person name="Beeman R.W."/>
            <person name="Lorenzen M.D."/>
            <person name="Butcher S."/>
            <person name="Manak J.R."/>
            <person name="Brown S.J."/>
        </authorList>
    </citation>
    <scope>GENOME REANNOTATION</scope>
    <source>
        <strain evidence="5 6">Georgia GA2</strain>
    </source>
</reference>
<dbReference type="PROSITE" id="PS50835">
    <property type="entry name" value="IG_LIKE"/>
    <property type="match status" value="2"/>
</dbReference>
<gene>
    <name evidence="5" type="primary">AUGUSTUS-3.0.2_12327</name>
    <name evidence="5" type="ORF">TcasGA2_TC012327</name>
</gene>
<dbReference type="PANTHER" id="PTHR10075:SF14">
    <property type="entry name" value="CELL ADHESION MOLECULE DSCAM2-RELATED"/>
    <property type="match status" value="1"/>
</dbReference>
<keyword evidence="2" id="KW-0812">Transmembrane</keyword>
<dbReference type="GO" id="GO:0048468">
    <property type="term" value="P:cell development"/>
    <property type="evidence" value="ECO:0007669"/>
    <property type="project" value="UniProtKB-ARBA"/>
</dbReference>
<evidence type="ECO:0000256" key="3">
    <source>
        <dbReference type="SAM" id="SignalP"/>
    </source>
</evidence>
<evidence type="ECO:0000313" key="5">
    <source>
        <dbReference type="EMBL" id="EFA10141.1"/>
    </source>
</evidence>
<protein>
    <submittedName>
        <fullName evidence="5">Fibroblast growth factor receptor-like 1</fullName>
    </submittedName>
</protein>
<reference evidence="5 6" key="1">
    <citation type="journal article" date="2008" name="Nature">
        <title>The genome of the model beetle and pest Tribolium castaneum.</title>
        <authorList>
            <consortium name="Tribolium Genome Sequencing Consortium"/>
            <person name="Richards S."/>
            <person name="Gibbs R.A."/>
            <person name="Weinstock G.M."/>
            <person name="Brown S.J."/>
            <person name="Denell R."/>
            <person name="Beeman R.W."/>
            <person name="Gibbs R."/>
            <person name="Beeman R.W."/>
            <person name="Brown S.J."/>
            <person name="Bucher G."/>
            <person name="Friedrich M."/>
            <person name="Grimmelikhuijzen C.J."/>
            <person name="Klingler M."/>
            <person name="Lorenzen M."/>
            <person name="Richards S."/>
            <person name="Roth S."/>
            <person name="Schroder R."/>
            <person name="Tautz D."/>
            <person name="Zdobnov E.M."/>
            <person name="Muzny D."/>
            <person name="Gibbs R.A."/>
            <person name="Weinstock G.M."/>
            <person name="Attaway T."/>
            <person name="Bell S."/>
            <person name="Buhay C.J."/>
            <person name="Chandrabose M.N."/>
            <person name="Chavez D."/>
            <person name="Clerk-Blankenburg K.P."/>
            <person name="Cree A."/>
            <person name="Dao M."/>
            <person name="Davis C."/>
            <person name="Chacko J."/>
            <person name="Dinh H."/>
            <person name="Dugan-Rocha S."/>
            <person name="Fowler G."/>
            <person name="Garner T.T."/>
            <person name="Garnes J."/>
            <person name="Gnirke A."/>
            <person name="Hawes A."/>
            <person name="Hernandez J."/>
            <person name="Hines S."/>
            <person name="Holder M."/>
            <person name="Hume J."/>
            <person name="Jhangiani S.N."/>
            <person name="Joshi V."/>
            <person name="Khan Z.M."/>
            <person name="Jackson L."/>
            <person name="Kovar C."/>
            <person name="Kowis A."/>
            <person name="Lee S."/>
            <person name="Lewis L.R."/>
            <person name="Margolis J."/>
            <person name="Morgan M."/>
            <person name="Nazareth L.V."/>
            <person name="Nguyen N."/>
            <person name="Okwuonu G."/>
            <person name="Parker D."/>
            <person name="Richards S."/>
            <person name="Ruiz S.J."/>
            <person name="Santibanez J."/>
            <person name="Savard J."/>
            <person name="Scherer S.E."/>
            <person name="Schneider B."/>
            <person name="Sodergren E."/>
            <person name="Tautz D."/>
            <person name="Vattahil S."/>
            <person name="Villasana D."/>
            <person name="White C.S."/>
            <person name="Wright R."/>
            <person name="Park Y."/>
            <person name="Beeman R.W."/>
            <person name="Lord J."/>
            <person name="Oppert B."/>
            <person name="Lorenzen M."/>
            <person name="Brown S."/>
            <person name="Wang L."/>
            <person name="Savard J."/>
            <person name="Tautz D."/>
            <person name="Richards S."/>
            <person name="Weinstock G."/>
            <person name="Gibbs R.A."/>
            <person name="Liu Y."/>
            <person name="Worley K."/>
            <person name="Weinstock G."/>
            <person name="Elsik C.G."/>
            <person name="Reese J.T."/>
            <person name="Elhaik E."/>
            <person name="Landan G."/>
            <person name="Graur D."/>
            <person name="Arensburger P."/>
            <person name="Atkinson P."/>
            <person name="Beeman R.W."/>
            <person name="Beidler J."/>
            <person name="Brown S.J."/>
            <person name="Demuth J.P."/>
            <person name="Drury D.W."/>
            <person name="Du Y.Z."/>
            <person name="Fujiwara H."/>
            <person name="Lorenzen M."/>
            <person name="Maselli V."/>
            <person name="Osanai M."/>
            <person name="Park Y."/>
            <person name="Robertson H.M."/>
            <person name="Tu Z."/>
            <person name="Wang J.J."/>
            <person name="Wang S."/>
            <person name="Richards S."/>
            <person name="Song H."/>
            <person name="Zhang L."/>
            <person name="Sodergren E."/>
            <person name="Werner D."/>
            <person name="Stanke M."/>
            <person name="Morgenstern B."/>
            <person name="Solovyev V."/>
            <person name="Kosarev P."/>
            <person name="Brown G."/>
            <person name="Chen H.C."/>
            <person name="Ermolaeva O."/>
            <person name="Hlavina W."/>
            <person name="Kapustin Y."/>
            <person name="Kiryutin B."/>
            <person name="Kitts P."/>
            <person name="Maglott D."/>
            <person name="Pruitt K."/>
            <person name="Sapojnikov V."/>
            <person name="Souvorov A."/>
            <person name="Mackey A.J."/>
            <person name="Waterhouse R.M."/>
            <person name="Wyder S."/>
            <person name="Zdobnov E.M."/>
            <person name="Zdobnov E.M."/>
            <person name="Wyder S."/>
            <person name="Kriventseva E.V."/>
            <person name="Kadowaki T."/>
            <person name="Bork P."/>
            <person name="Aranda M."/>
            <person name="Bao R."/>
            <person name="Beermann A."/>
            <person name="Berns N."/>
            <person name="Bolognesi R."/>
            <person name="Bonneton F."/>
            <person name="Bopp D."/>
            <person name="Brown S.J."/>
            <person name="Bucher G."/>
            <person name="Butts T."/>
            <person name="Chaumot A."/>
            <person name="Denell R.E."/>
            <person name="Ferrier D.E."/>
            <person name="Friedrich M."/>
            <person name="Gordon C.M."/>
            <person name="Jindra M."/>
            <person name="Klingler M."/>
            <person name="Lan Q."/>
            <person name="Lattorff H.M."/>
            <person name="Laudet V."/>
            <person name="von Levetsow C."/>
            <person name="Liu Z."/>
            <person name="Lutz R."/>
            <person name="Lynch J.A."/>
            <person name="da Fonseca R.N."/>
            <person name="Posnien N."/>
            <person name="Reuter R."/>
            <person name="Roth S."/>
            <person name="Savard J."/>
            <person name="Schinko J.B."/>
            <person name="Schmitt C."/>
            <person name="Schoppmeier M."/>
            <person name="Schroder R."/>
            <person name="Shippy T.D."/>
            <person name="Simonnet F."/>
            <person name="Marques-Souza H."/>
            <person name="Tautz D."/>
            <person name="Tomoyasu Y."/>
            <person name="Trauner J."/>
            <person name="Van der Zee M."/>
            <person name="Vervoort M."/>
            <person name="Wittkopp N."/>
            <person name="Wimmer E.A."/>
            <person name="Yang X."/>
            <person name="Jones A.K."/>
            <person name="Sattelle D.B."/>
            <person name="Ebert P.R."/>
            <person name="Nelson D."/>
            <person name="Scott J.G."/>
            <person name="Beeman R.W."/>
            <person name="Muthukrishnan S."/>
            <person name="Kramer K.J."/>
            <person name="Arakane Y."/>
            <person name="Beeman R.W."/>
            <person name="Zhu Q."/>
            <person name="Hogenkamp D."/>
            <person name="Dixit R."/>
            <person name="Oppert B."/>
            <person name="Jiang H."/>
            <person name="Zou Z."/>
            <person name="Marshall J."/>
            <person name="Elpidina E."/>
            <person name="Vinokurov K."/>
            <person name="Oppert C."/>
            <person name="Zou Z."/>
            <person name="Evans J."/>
            <person name="Lu Z."/>
            <person name="Zhao P."/>
            <person name="Sumathipala N."/>
            <person name="Altincicek B."/>
            <person name="Vilcinskas A."/>
            <person name="Williams M."/>
            <person name="Hultmark D."/>
            <person name="Hetru C."/>
            <person name="Jiang H."/>
            <person name="Grimmelikhuijzen C.J."/>
            <person name="Hauser F."/>
            <person name="Cazzamali G."/>
            <person name="Williamson M."/>
            <person name="Park Y."/>
            <person name="Li B."/>
            <person name="Tanaka Y."/>
            <person name="Predel R."/>
            <person name="Neupert S."/>
            <person name="Schachtner J."/>
            <person name="Verleyen P."/>
            <person name="Raible F."/>
            <person name="Bork P."/>
            <person name="Friedrich M."/>
            <person name="Walden K.K."/>
            <person name="Robertson H.M."/>
            <person name="Angeli S."/>
            <person name="Foret S."/>
            <person name="Bucher G."/>
            <person name="Schuetz S."/>
            <person name="Maleszka R."/>
            <person name="Wimmer E.A."/>
            <person name="Beeman R.W."/>
            <person name="Lorenzen M."/>
            <person name="Tomoyasu Y."/>
            <person name="Miller S.C."/>
            <person name="Grossmann D."/>
            <person name="Bucher G."/>
        </authorList>
    </citation>
    <scope>NUCLEOTIDE SEQUENCE [LARGE SCALE GENOMIC DNA]</scope>
    <source>
        <strain evidence="5 6">Georgia GA2</strain>
    </source>
</reference>
<organism evidence="5 6">
    <name type="scientific">Tribolium castaneum</name>
    <name type="common">Red flour beetle</name>
    <dbReference type="NCBI Taxonomy" id="7070"/>
    <lineage>
        <taxon>Eukaryota</taxon>
        <taxon>Metazoa</taxon>
        <taxon>Ecdysozoa</taxon>
        <taxon>Arthropoda</taxon>
        <taxon>Hexapoda</taxon>
        <taxon>Insecta</taxon>
        <taxon>Pterygota</taxon>
        <taxon>Neoptera</taxon>
        <taxon>Endopterygota</taxon>
        <taxon>Coleoptera</taxon>
        <taxon>Polyphaga</taxon>
        <taxon>Cucujiformia</taxon>
        <taxon>Tenebrionidae</taxon>
        <taxon>Tenebrionidae incertae sedis</taxon>
        <taxon>Tribolium</taxon>
    </lineage>
</organism>
<accession>D6X1P9</accession>
<evidence type="ECO:0000259" key="4">
    <source>
        <dbReference type="PROSITE" id="PS50835"/>
    </source>
</evidence>
<evidence type="ECO:0000256" key="1">
    <source>
        <dbReference type="ARBA" id="ARBA00023319"/>
    </source>
</evidence>
<keyword evidence="6" id="KW-1185">Reference proteome</keyword>
<dbReference type="PANTHER" id="PTHR10075">
    <property type="entry name" value="BASIGIN RELATED"/>
    <property type="match status" value="1"/>
</dbReference>
<sequence>MITYFVCLLIVFGRASAVETSAIYDDSNFSPDTSPEKEFLRYKFGSDVVMKCNHHHIYAKEEDITWEFKHCLYKGVHCEGSEWKKLDYNRRKKKLRINNATDENVGIYRCLHSNSVLKQFTLDVVTTRYSGPPPEVVSLRSSSDSAVLPNTPLAIQCKVSSVSPPVIRWFKEGSDQNCEVKYDDHFYCPIPSSNDVFHMSGDKYLSKLNIYSLHDINSGTYVCLVLSEFGNDFKNITIEVEGGEAVEESRIVFWWLFLIPVSLVLVPVGIWLCFYRRKSNRRRLNEQQTKLIKPVVNVEVV</sequence>
<evidence type="ECO:0000256" key="2">
    <source>
        <dbReference type="SAM" id="Phobius"/>
    </source>
</evidence>
<dbReference type="InterPro" id="IPR036179">
    <property type="entry name" value="Ig-like_dom_sf"/>
</dbReference>
<dbReference type="HOGENOM" id="CLU_840287_0_0_1"/>
<name>D6X1P9_TRICA</name>
<feature type="signal peptide" evidence="3">
    <location>
        <begin position="1"/>
        <end position="17"/>
    </location>
</feature>
<keyword evidence="1" id="KW-0393">Immunoglobulin domain</keyword>
<dbReference type="OMA" id="IVWICFV"/>
<evidence type="ECO:0000313" key="6">
    <source>
        <dbReference type="Proteomes" id="UP000007266"/>
    </source>
</evidence>
<dbReference type="eggNOG" id="ENOG502SSW7">
    <property type="taxonomic scope" value="Eukaryota"/>
</dbReference>
<dbReference type="SMART" id="SM00408">
    <property type="entry name" value="IGc2"/>
    <property type="match status" value="2"/>
</dbReference>
<dbReference type="PhylomeDB" id="D6X1P9"/>
<dbReference type="InterPro" id="IPR013783">
    <property type="entry name" value="Ig-like_fold"/>
</dbReference>
<dbReference type="InterPro" id="IPR007110">
    <property type="entry name" value="Ig-like_dom"/>
</dbReference>
<feature type="chain" id="PRO_5003090494" evidence="3">
    <location>
        <begin position="18"/>
        <end position="301"/>
    </location>
</feature>
<feature type="transmembrane region" description="Helical" evidence="2">
    <location>
        <begin position="252"/>
        <end position="274"/>
    </location>
</feature>
<dbReference type="AlphaFoldDB" id="D6X1P9"/>
<dbReference type="FunCoup" id="D6X1P9">
    <property type="interactions" value="3"/>
</dbReference>
<dbReference type="Gene3D" id="2.60.40.10">
    <property type="entry name" value="Immunoglobulins"/>
    <property type="match status" value="2"/>
</dbReference>
<dbReference type="STRING" id="7070.D6X1P9"/>
<dbReference type="InterPro" id="IPR003599">
    <property type="entry name" value="Ig_sub"/>
</dbReference>
<feature type="domain" description="Ig-like" evidence="4">
    <location>
        <begin position="31"/>
        <end position="121"/>
    </location>
</feature>